<protein>
    <submittedName>
        <fullName evidence="2">Uncharacterized protein</fullName>
    </submittedName>
</protein>
<dbReference type="Proteomes" id="UP000256964">
    <property type="component" value="Unassembled WGS sequence"/>
</dbReference>
<evidence type="ECO:0000313" key="2">
    <source>
        <dbReference type="EMBL" id="RDX44641.1"/>
    </source>
</evidence>
<gene>
    <name evidence="2" type="ORF">OH76DRAFT_1051646</name>
</gene>
<keyword evidence="3" id="KW-1185">Reference proteome</keyword>
<accession>A0A371CWH8</accession>
<sequence>MIDSEWCRPELRRPSSLDCWTRSGTRVPRRRRCRRRARAATSRTQATANTAQHRDGGHESATSDALVSMYATLPGSADARLMQPAPPPCRML</sequence>
<feature type="compositionally biased region" description="Low complexity" evidence="1">
    <location>
        <begin position="39"/>
        <end position="51"/>
    </location>
</feature>
<organism evidence="2 3">
    <name type="scientific">Lentinus brumalis</name>
    <dbReference type="NCBI Taxonomy" id="2498619"/>
    <lineage>
        <taxon>Eukaryota</taxon>
        <taxon>Fungi</taxon>
        <taxon>Dikarya</taxon>
        <taxon>Basidiomycota</taxon>
        <taxon>Agaricomycotina</taxon>
        <taxon>Agaricomycetes</taxon>
        <taxon>Polyporales</taxon>
        <taxon>Polyporaceae</taxon>
        <taxon>Lentinus</taxon>
    </lineage>
</organism>
<proteinExistence type="predicted"/>
<dbReference type="EMBL" id="KZ857447">
    <property type="protein sequence ID" value="RDX44641.1"/>
    <property type="molecule type" value="Genomic_DNA"/>
</dbReference>
<reference evidence="2 3" key="1">
    <citation type="journal article" date="2018" name="Biotechnol. Biofuels">
        <title>Integrative visual omics of the white-rot fungus Polyporus brumalis exposes the biotechnological potential of its oxidative enzymes for delignifying raw plant biomass.</title>
        <authorList>
            <person name="Miyauchi S."/>
            <person name="Rancon A."/>
            <person name="Drula E."/>
            <person name="Hage H."/>
            <person name="Chaduli D."/>
            <person name="Favel A."/>
            <person name="Grisel S."/>
            <person name="Henrissat B."/>
            <person name="Herpoel-Gimbert I."/>
            <person name="Ruiz-Duenas F.J."/>
            <person name="Chevret D."/>
            <person name="Hainaut M."/>
            <person name="Lin J."/>
            <person name="Wang M."/>
            <person name="Pangilinan J."/>
            <person name="Lipzen A."/>
            <person name="Lesage-Meessen L."/>
            <person name="Navarro D."/>
            <person name="Riley R."/>
            <person name="Grigoriev I.V."/>
            <person name="Zhou S."/>
            <person name="Raouche S."/>
            <person name="Rosso M.N."/>
        </authorList>
    </citation>
    <scope>NUCLEOTIDE SEQUENCE [LARGE SCALE GENOMIC DNA]</scope>
    <source>
        <strain evidence="2 3">BRFM 1820</strain>
    </source>
</reference>
<feature type="region of interest" description="Disordered" evidence="1">
    <location>
        <begin position="30"/>
        <end position="63"/>
    </location>
</feature>
<evidence type="ECO:0000256" key="1">
    <source>
        <dbReference type="SAM" id="MobiDB-lite"/>
    </source>
</evidence>
<dbReference type="AlphaFoldDB" id="A0A371CWH8"/>
<evidence type="ECO:0000313" key="3">
    <source>
        <dbReference type="Proteomes" id="UP000256964"/>
    </source>
</evidence>
<name>A0A371CWH8_9APHY</name>